<reference evidence="1 2" key="1">
    <citation type="submission" date="2018-11" db="EMBL/GenBank/DDBJ databases">
        <authorList>
            <consortium name="Pathogen Informatics"/>
        </authorList>
    </citation>
    <scope>NUCLEOTIDE SEQUENCE [LARGE SCALE GENOMIC DNA]</scope>
</reference>
<dbReference type="EMBL" id="UYYB01022838">
    <property type="protein sequence ID" value="VDM71937.1"/>
    <property type="molecule type" value="Genomic_DNA"/>
</dbReference>
<keyword evidence="2" id="KW-1185">Reference proteome</keyword>
<dbReference type="Proteomes" id="UP000270094">
    <property type="component" value="Unassembled WGS sequence"/>
</dbReference>
<proteinExistence type="predicted"/>
<sequence>METKYLANPVVAYNLYSFFVKTHQLASLDVGDQRVDLSLMETKYLANPIVACPLVQPFVEVYYLAHLEVGNQLADLSLMEIHLIFAQML</sequence>
<evidence type="ECO:0000313" key="1">
    <source>
        <dbReference type="EMBL" id="VDM71937.1"/>
    </source>
</evidence>
<evidence type="ECO:0000313" key="2">
    <source>
        <dbReference type="Proteomes" id="UP000270094"/>
    </source>
</evidence>
<name>A0A3P7J6H1_STRVU</name>
<dbReference type="AlphaFoldDB" id="A0A3P7J6H1"/>
<accession>A0A3P7J6H1</accession>
<gene>
    <name evidence="1" type="ORF">SVUK_LOCUS6935</name>
</gene>
<protein>
    <submittedName>
        <fullName evidence="1">Uncharacterized protein</fullName>
    </submittedName>
</protein>
<organism evidence="1 2">
    <name type="scientific">Strongylus vulgaris</name>
    <name type="common">Blood worm</name>
    <dbReference type="NCBI Taxonomy" id="40348"/>
    <lineage>
        <taxon>Eukaryota</taxon>
        <taxon>Metazoa</taxon>
        <taxon>Ecdysozoa</taxon>
        <taxon>Nematoda</taxon>
        <taxon>Chromadorea</taxon>
        <taxon>Rhabditida</taxon>
        <taxon>Rhabditina</taxon>
        <taxon>Rhabditomorpha</taxon>
        <taxon>Strongyloidea</taxon>
        <taxon>Strongylidae</taxon>
        <taxon>Strongylus</taxon>
    </lineage>
</organism>